<proteinExistence type="predicted"/>
<protein>
    <submittedName>
        <fullName evidence="2">Uncharacterized protein</fullName>
    </submittedName>
</protein>
<keyword evidence="1" id="KW-1133">Transmembrane helix</keyword>
<keyword evidence="3" id="KW-1185">Reference proteome</keyword>
<accession>A0ABW2XCD4</accession>
<evidence type="ECO:0000313" key="3">
    <source>
        <dbReference type="Proteomes" id="UP001597063"/>
    </source>
</evidence>
<reference evidence="3" key="1">
    <citation type="journal article" date="2019" name="Int. J. Syst. Evol. Microbiol.">
        <title>The Global Catalogue of Microorganisms (GCM) 10K type strain sequencing project: providing services to taxonomists for standard genome sequencing and annotation.</title>
        <authorList>
            <consortium name="The Broad Institute Genomics Platform"/>
            <consortium name="The Broad Institute Genome Sequencing Center for Infectious Disease"/>
            <person name="Wu L."/>
            <person name="Ma J."/>
        </authorList>
    </citation>
    <scope>NUCLEOTIDE SEQUENCE [LARGE SCALE GENOMIC DNA]</scope>
    <source>
        <strain evidence="3">JCM 9371</strain>
    </source>
</reference>
<comment type="caution">
    <text evidence="2">The sequence shown here is derived from an EMBL/GenBank/DDBJ whole genome shotgun (WGS) entry which is preliminary data.</text>
</comment>
<name>A0ABW2XCD4_9ACTN</name>
<feature type="transmembrane region" description="Helical" evidence="1">
    <location>
        <begin position="21"/>
        <end position="45"/>
    </location>
</feature>
<keyword evidence="1" id="KW-0472">Membrane</keyword>
<dbReference type="Proteomes" id="UP001597063">
    <property type="component" value="Unassembled WGS sequence"/>
</dbReference>
<gene>
    <name evidence="2" type="ORF">ACFQZM_01735</name>
</gene>
<keyword evidence="1" id="KW-0812">Transmembrane</keyword>
<evidence type="ECO:0000256" key="1">
    <source>
        <dbReference type="SAM" id="Phobius"/>
    </source>
</evidence>
<dbReference type="EMBL" id="JBHTGP010000001">
    <property type="protein sequence ID" value="MFD0683203.1"/>
    <property type="molecule type" value="Genomic_DNA"/>
</dbReference>
<evidence type="ECO:0000313" key="2">
    <source>
        <dbReference type="EMBL" id="MFD0683203.1"/>
    </source>
</evidence>
<organism evidence="2 3">
    <name type="scientific">Actinomadura fibrosa</name>
    <dbReference type="NCBI Taxonomy" id="111802"/>
    <lineage>
        <taxon>Bacteria</taxon>
        <taxon>Bacillati</taxon>
        <taxon>Actinomycetota</taxon>
        <taxon>Actinomycetes</taxon>
        <taxon>Streptosporangiales</taxon>
        <taxon>Thermomonosporaceae</taxon>
        <taxon>Actinomadura</taxon>
    </lineage>
</organism>
<dbReference type="RefSeq" id="WP_131757088.1">
    <property type="nucleotide sequence ID" value="NZ_CAACUY010000025.1"/>
</dbReference>
<sequence>MQDDMPGPRRPRTILRRVARYVVRGLAYGGASAWMCPEVVAYLFAPGQECDSDRHAGPDRVTPYAELPVRERRYLLELDAMIETRDAP</sequence>